<dbReference type="Proteomes" id="UP000092583">
    <property type="component" value="Unassembled WGS sequence"/>
</dbReference>
<keyword evidence="3" id="KW-1185">Reference proteome</keyword>
<feature type="region of interest" description="Disordered" evidence="1">
    <location>
        <begin position="250"/>
        <end position="272"/>
    </location>
</feature>
<sequence>MSFVTARPGFNCYSQLSMVQAVPHELDVVHSEPVLDTEGYPVVDENGEEVVDDQWHRDLYIHVGEFSPMEDINVTTAWEATPKQQDDLRFSTYAQTQGDRWHRIWKGLYGETVDDDLRGCHTKIFVPAESYKAALNITTATTSCHRPLSDTQWETTMAGDLQLDQATHAELIAQGDQSRIFRYTLNTSTADLNFRPGQITDPDYDFKDRYLRNENQPREFQFQCGHAMIQPIDGSSIGFKSTSDNYQGGLPPRRTLAGTPWVGEVETSHLKP</sequence>
<evidence type="ECO:0000313" key="3">
    <source>
        <dbReference type="Proteomes" id="UP000092583"/>
    </source>
</evidence>
<accession>A0A1B9IY78</accession>
<reference evidence="2 3" key="1">
    <citation type="submission" date="2013-07" db="EMBL/GenBank/DDBJ databases">
        <title>The Genome Sequence of Kwoniella mangroviensis CBS10435.</title>
        <authorList>
            <consortium name="The Broad Institute Genome Sequencing Platform"/>
            <person name="Cuomo C."/>
            <person name="Litvintseva A."/>
            <person name="Chen Y."/>
            <person name="Heitman J."/>
            <person name="Sun S."/>
            <person name="Springer D."/>
            <person name="Dromer F."/>
            <person name="Young S.K."/>
            <person name="Zeng Q."/>
            <person name="Gargeya S."/>
            <person name="Fitzgerald M."/>
            <person name="Abouelleil A."/>
            <person name="Alvarado L."/>
            <person name="Berlin A.M."/>
            <person name="Chapman S.B."/>
            <person name="Dewar J."/>
            <person name="Goldberg J."/>
            <person name="Griggs A."/>
            <person name="Gujja S."/>
            <person name="Hansen M."/>
            <person name="Howarth C."/>
            <person name="Imamovic A."/>
            <person name="Larimer J."/>
            <person name="McCowan C."/>
            <person name="Murphy C."/>
            <person name="Pearson M."/>
            <person name="Priest M."/>
            <person name="Roberts A."/>
            <person name="Saif S."/>
            <person name="Shea T."/>
            <person name="Sykes S."/>
            <person name="Wortman J."/>
            <person name="Nusbaum C."/>
            <person name="Birren B."/>
        </authorList>
    </citation>
    <scope>NUCLEOTIDE SEQUENCE [LARGE SCALE GENOMIC DNA]</scope>
    <source>
        <strain evidence="2 3">CBS 10435</strain>
    </source>
</reference>
<protein>
    <submittedName>
        <fullName evidence="2">Uncharacterized protein</fullName>
    </submittedName>
</protein>
<dbReference type="OrthoDB" id="2566601at2759"/>
<organism evidence="2 3">
    <name type="scientific">Kwoniella mangroviensis CBS 10435</name>
    <dbReference type="NCBI Taxonomy" id="1331196"/>
    <lineage>
        <taxon>Eukaryota</taxon>
        <taxon>Fungi</taxon>
        <taxon>Dikarya</taxon>
        <taxon>Basidiomycota</taxon>
        <taxon>Agaricomycotina</taxon>
        <taxon>Tremellomycetes</taxon>
        <taxon>Tremellales</taxon>
        <taxon>Cryptococcaceae</taxon>
        <taxon>Kwoniella</taxon>
    </lineage>
</organism>
<evidence type="ECO:0000256" key="1">
    <source>
        <dbReference type="SAM" id="MobiDB-lite"/>
    </source>
</evidence>
<name>A0A1B9IY78_9TREE</name>
<evidence type="ECO:0000313" key="2">
    <source>
        <dbReference type="EMBL" id="OCF60486.1"/>
    </source>
</evidence>
<gene>
    <name evidence="2" type="ORF">L486_00119</name>
</gene>
<proteinExistence type="predicted"/>
<dbReference type="EMBL" id="KI669459">
    <property type="protein sequence ID" value="OCF60486.1"/>
    <property type="molecule type" value="Genomic_DNA"/>
</dbReference>
<reference evidence="3" key="2">
    <citation type="submission" date="2013-12" db="EMBL/GenBank/DDBJ databases">
        <title>Evolution of pathogenesis and genome organization in the Tremellales.</title>
        <authorList>
            <person name="Cuomo C."/>
            <person name="Litvintseva A."/>
            <person name="Heitman J."/>
            <person name="Chen Y."/>
            <person name="Sun S."/>
            <person name="Springer D."/>
            <person name="Dromer F."/>
            <person name="Young S."/>
            <person name="Zeng Q."/>
            <person name="Chapman S."/>
            <person name="Gujja S."/>
            <person name="Saif S."/>
            <person name="Birren B."/>
        </authorList>
    </citation>
    <scope>NUCLEOTIDE SEQUENCE [LARGE SCALE GENOMIC DNA]</scope>
    <source>
        <strain evidence="3">CBS 10435</strain>
    </source>
</reference>
<dbReference type="AlphaFoldDB" id="A0A1B9IY78"/>